<sequence>MKTAAVVLLLASVTNAIQLTCWKGKTFSDRITGIYDLNDSWQTATACNSAKWTADANDNSCVWIRGTRGEKKWNAHTTDFPTHIFKDVGYNSEAKFSLLGAHH</sequence>
<dbReference type="OrthoDB" id="10321143at2759"/>
<reference evidence="2 3" key="1">
    <citation type="submission" date="2019-03" db="EMBL/GenBank/DDBJ databases">
        <title>Draft genome sequence of Xylaria hypoxylon DSM 108379, a ubiquitous saprotrophic-parasitic fungi on hardwood.</title>
        <authorList>
            <person name="Buettner E."/>
            <person name="Leonhardt S."/>
            <person name="Gebauer A.M."/>
            <person name="Liers C."/>
            <person name="Hofrichter M."/>
            <person name="Kellner H."/>
        </authorList>
    </citation>
    <scope>NUCLEOTIDE SEQUENCE [LARGE SCALE GENOMIC DNA]</scope>
    <source>
        <strain evidence="2 3">DSM 108379</strain>
    </source>
</reference>
<proteinExistence type="predicted"/>
<dbReference type="AlphaFoldDB" id="A0A4Z0YP05"/>
<keyword evidence="3" id="KW-1185">Reference proteome</keyword>
<feature type="chain" id="PRO_5021475621" evidence="1">
    <location>
        <begin position="17"/>
        <end position="103"/>
    </location>
</feature>
<dbReference type="EMBL" id="SKBN01000041">
    <property type="protein sequence ID" value="TGJ85654.1"/>
    <property type="molecule type" value="Genomic_DNA"/>
</dbReference>
<dbReference type="Proteomes" id="UP000297716">
    <property type="component" value="Unassembled WGS sequence"/>
</dbReference>
<evidence type="ECO:0000256" key="1">
    <source>
        <dbReference type="SAM" id="SignalP"/>
    </source>
</evidence>
<gene>
    <name evidence="2" type="ORF">E0Z10_g3125</name>
</gene>
<organism evidence="2 3">
    <name type="scientific">Xylaria hypoxylon</name>
    <dbReference type="NCBI Taxonomy" id="37992"/>
    <lineage>
        <taxon>Eukaryota</taxon>
        <taxon>Fungi</taxon>
        <taxon>Dikarya</taxon>
        <taxon>Ascomycota</taxon>
        <taxon>Pezizomycotina</taxon>
        <taxon>Sordariomycetes</taxon>
        <taxon>Xylariomycetidae</taxon>
        <taxon>Xylariales</taxon>
        <taxon>Xylariaceae</taxon>
        <taxon>Xylaria</taxon>
    </lineage>
</organism>
<feature type="signal peptide" evidence="1">
    <location>
        <begin position="1"/>
        <end position="16"/>
    </location>
</feature>
<protein>
    <submittedName>
        <fullName evidence="2">Uncharacterized protein</fullName>
    </submittedName>
</protein>
<accession>A0A4Z0YP05</accession>
<comment type="caution">
    <text evidence="2">The sequence shown here is derived from an EMBL/GenBank/DDBJ whole genome shotgun (WGS) entry which is preliminary data.</text>
</comment>
<evidence type="ECO:0000313" key="2">
    <source>
        <dbReference type="EMBL" id="TGJ85654.1"/>
    </source>
</evidence>
<evidence type="ECO:0000313" key="3">
    <source>
        <dbReference type="Proteomes" id="UP000297716"/>
    </source>
</evidence>
<keyword evidence="1" id="KW-0732">Signal</keyword>
<name>A0A4Z0YP05_9PEZI</name>